<dbReference type="EMBL" id="JBDZYD010000001">
    <property type="protein sequence ID" value="MEQ0558038.1"/>
    <property type="molecule type" value="Genomic_DNA"/>
</dbReference>
<gene>
    <name evidence="1" type="ORF">ABJI51_03060</name>
</gene>
<keyword evidence="2" id="KW-1185">Reference proteome</keyword>
<accession>A0ABV0L9D2</accession>
<organism evidence="1 2">
    <name type="scientific">Amycolatopsis melonis</name>
    <dbReference type="NCBI Taxonomy" id="3156488"/>
    <lineage>
        <taxon>Bacteria</taxon>
        <taxon>Bacillati</taxon>
        <taxon>Actinomycetota</taxon>
        <taxon>Actinomycetes</taxon>
        <taxon>Pseudonocardiales</taxon>
        <taxon>Pseudonocardiaceae</taxon>
        <taxon>Amycolatopsis</taxon>
    </lineage>
</organism>
<name>A0ABV0L9D2_9PSEU</name>
<comment type="caution">
    <text evidence="1">The sequence shown here is derived from an EMBL/GenBank/DDBJ whole genome shotgun (WGS) entry which is preliminary data.</text>
</comment>
<evidence type="ECO:0000313" key="1">
    <source>
        <dbReference type="EMBL" id="MEQ0558038.1"/>
    </source>
</evidence>
<dbReference type="RefSeq" id="WP_348947365.1">
    <property type="nucleotide sequence ID" value="NZ_JBDZYD010000001.1"/>
</dbReference>
<proteinExistence type="predicted"/>
<protein>
    <submittedName>
        <fullName evidence="1">Uncharacterized protein</fullName>
    </submittedName>
</protein>
<dbReference type="Proteomes" id="UP001440984">
    <property type="component" value="Unassembled WGS sequence"/>
</dbReference>
<sequence>MELSESTWDPAAHGMEPLSFGTAAVEPTACTWAIVAATAVGAAVGAGVGWVNCHYHGCVQEVDDLEVPSAPSGVPVGELLGLRHEAASRRS</sequence>
<reference evidence="1 2" key="1">
    <citation type="submission" date="2024-05" db="EMBL/GenBank/DDBJ databases">
        <authorList>
            <person name="Zhao H."/>
            <person name="Xu Y."/>
            <person name="Lin S."/>
            <person name="Spain J.C."/>
            <person name="Zhou N.-Y."/>
        </authorList>
    </citation>
    <scope>NUCLEOTIDE SEQUENCE [LARGE SCALE GENOMIC DNA]</scope>
    <source>
        <strain evidence="1 2">NEAU-NG30</strain>
    </source>
</reference>
<evidence type="ECO:0000313" key="2">
    <source>
        <dbReference type="Proteomes" id="UP001440984"/>
    </source>
</evidence>